<keyword evidence="2" id="KW-1185">Reference proteome</keyword>
<comment type="caution">
    <text evidence="1">The sequence shown here is derived from an EMBL/GenBank/DDBJ whole genome shotgun (WGS) entry which is preliminary data.</text>
</comment>
<accession>A0A926QJ76</accession>
<sequence length="56" mass="6308">MTDSKPKGHVEFHQPPVKLVADIPGDEIMREHLDEMMEKDGYPGSCTVINAKQNNE</sequence>
<dbReference type="EMBL" id="JACVVD010000004">
    <property type="protein sequence ID" value="MBD0381431.1"/>
    <property type="molecule type" value="Genomic_DNA"/>
</dbReference>
<dbReference type="AlphaFoldDB" id="A0A926QJ76"/>
<evidence type="ECO:0000313" key="2">
    <source>
        <dbReference type="Proteomes" id="UP000650466"/>
    </source>
</evidence>
<name>A0A926QJ76_9BACL</name>
<reference evidence="1" key="1">
    <citation type="submission" date="2020-09" db="EMBL/GenBank/DDBJ databases">
        <title>Draft Genome Sequence of Paenibacillus sp. WST5.</title>
        <authorList>
            <person name="Bao Z."/>
        </authorList>
    </citation>
    <scope>NUCLEOTIDE SEQUENCE</scope>
    <source>
        <strain evidence="1">WST5</strain>
    </source>
</reference>
<dbReference type="Proteomes" id="UP000650466">
    <property type="component" value="Unassembled WGS sequence"/>
</dbReference>
<protein>
    <submittedName>
        <fullName evidence="1">Uncharacterized protein</fullName>
    </submittedName>
</protein>
<gene>
    <name evidence="1" type="ORF">ICC18_14990</name>
</gene>
<proteinExistence type="predicted"/>
<dbReference type="RefSeq" id="WP_188175208.1">
    <property type="nucleotide sequence ID" value="NZ_JACVVD010000004.1"/>
</dbReference>
<organism evidence="1 2">
    <name type="scientific">Paenibacillus sedimenti</name>
    <dbReference type="NCBI Taxonomy" id="2770274"/>
    <lineage>
        <taxon>Bacteria</taxon>
        <taxon>Bacillati</taxon>
        <taxon>Bacillota</taxon>
        <taxon>Bacilli</taxon>
        <taxon>Bacillales</taxon>
        <taxon>Paenibacillaceae</taxon>
        <taxon>Paenibacillus</taxon>
    </lineage>
</organism>
<evidence type="ECO:0000313" key="1">
    <source>
        <dbReference type="EMBL" id="MBD0381431.1"/>
    </source>
</evidence>